<accession>A0ABR3ESY6</accession>
<gene>
    <name evidence="2" type="ORF">V5O48_016004</name>
</gene>
<evidence type="ECO:0000313" key="3">
    <source>
        <dbReference type="Proteomes" id="UP001465976"/>
    </source>
</evidence>
<evidence type="ECO:0000313" key="2">
    <source>
        <dbReference type="EMBL" id="KAL0566010.1"/>
    </source>
</evidence>
<feature type="region of interest" description="Disordered" evidence="1">
    <location>
        <begin position="86"/>
        <end position="112"/>
    </location>
</feature>
<feature type="region of interest" description="Disordered" evidence="1">
    <location>
        <begin position="27"/>
        <end position="70"/>
    </location>
</feature>
<evidence type="ECO:0000256" key="1">
    <source>
        <dbReference type="SAM" id="MobiDB-lite"/>
    </source>
</evidence>
<sequence length="112" mass="12188">MAAHRRPREEDSLEEILDLTVVIMEGTTEEGTTEEGITEDMADLSGEDTTEEADLNGEGDTMGEAEDNGEECTTEDLMEDLMEDTTEGTAVHPVTVLDFDGTAEDEREKGEG</sequence>
<proteinExistence type="predicted"/>
<comment type="caution">
    <text evidence="2">The sequence shown here is derived from an EMBL/GenBank/DDBJ whole genome shotgun (WGS) entry which is preliminary data.</text>
</comment>
<organism evidence="2 3">
    <name type="scientific">Marasmius crinis-equi</name>
    <dbReference type="NCBI Taxonomy" id="585013"/>
    <lineage>
        <taxon>Eukaryota</taxon>
        <taxon>Fungi</taxon>
        <taxon>Dikarya</taxon>
        <taxon>Basidiomycota</taxon>
        <taxon>Agaricomycotina</taxon>
        <taxon>Agaricomycetes</taxon>
        <taxon>Agaricomycetidae</taxon>
        <taxon>Agaricales</taxon>
        <taxon>Marasmiineae</taxon>
        <taxon>Marasmiaceae</taxon>
        <taxon>Marasmius</taxon>
    </lineage>
</organism>
<dbReference type="EMBL" id="JBAHYK010002042">
    <property type="protein sequence ID" value="KAL0566010.1"/>
    <property type="molecule type" value="Genomic_DNA"/>
</dbReference>
<dbReference type="Proteomes" id="UP001465976">
    <property type="component" value="Unassembled WGS sequence"/>
</dbReference>
<name>A0ABR3ESY6_9AGAR</name>
<protein>
    <submittedName>
        <fullName evidence="2">Uncharacterized protein</fullName>
    </submittedName>
</protein>
<keyword evidence="3" id="KW-1185">Reference proteome</keyword>
<reference evidence="2 3" key="1">
    <citation type="submission" date="2024-02" db="EMBL/GenBank/DDBJ databases">
        <title>A draft genome for the cacao thread blight pathogen Marasmius crinis-equi.</title>
        <authorList>
            <person name="Cohen S.P."/>
            <person name="Baruah I.K."/>
            <person name="Amoako-Attah I."/>
            <person name="Bukari Y."/>
            <person name="Meinhardt L.W."/>
            <person name="Bailey B.A."/>
        </authorList>
    </citation>
    <scope>NUCLEOTIDE SEQUENCE [LARGE SCALE GENOMIC DNA]</scope>
    <source>
        <strain evidence="2 3">GH-76</strain>
    </source>
</reference>